<evidence type="ECO:0000256" key="7">
    <source>
        <dbReference type="HAMAP-Rule" id="MF_00201"/>
    </source>
</evidence>
<evidence type="ECO:0000313" key="10">
    <source>
        <dbReference type="Proteomes" id="UP000593594"/>
    </source>
</evidence>
<dbReference type="InterPro" id="IPR042242">
    <property type="entry name" value="RecO_C"/>
</dbReference>
<evidence type="ECO:0000259" key="8">
    <source>
        <dbReference type="Pfam" id="PF11967"/>
    </source>
</evidence>
<dbReference type="HAMAP" id="MF_00201">
    <property type="entry name" value="RecO"/>
    <property type="match status" value="1"/>
</dbReference>
<evidence type="ECO:0000256" key="4">
    <source>
        <dbReference type="ARBA" id="ARBA00023172"/>
    </source>
</evidence>
<evidence type="ECO:0000256" key="3">
    <source>
        <dbReference type="ARBA" id="ARBA00022763"/>
    </source>
</evidence>
<reference evidence="9 10" key="1">
    <citation type="submission" date="2020-06" db="EMBL/GenBank/DDBJ databases">
        <title>Genome sequence of 2 isolates from Red Sea Mangroves.</title>
        <authorList>
            <person name="Sefrji F."/>
            <person name="Michoud G."/>
            <person name="Merlino G."/>
            <person name="Daffonchio D."/>
        </authorList>
    </citation>
    <scope>NUCLEOTIDE SEQUENCE [LARGE SCALE GENOMIC DNA]</scope>
    <source>
        <strain evidence="9 10">R1DC25</strain>
    </source>
</reference>
<dbReference type="Gene3D" id="1.20.1440.120">
    <property type="entry name" value="Recombination protein O, C-terminal domain"/>
    <property type="match status" value="1"/>
</dbReference>
<evidence type="ECO:0000256" key="5">
    <source>
        <dbReference type="ARBA" id="ARBA00023204"/>
    </source>
</evidence>
<feature type="domain" description="DNA replication/recombination mediator RecO N-terminal" evidence="8">
    <location>
        <begin position="1"/>
        <end position="69"/>
    </location>
</feature>
<evidence type="ECO:0000256" key="1">
    <source>
        <dbReference type="ARBA" id="ARBA00007452"/>
    </source>
</evidence>
<dbReference type="InterPro" id="IPR003717">
    <property type="entry name" value="RecO"/>
</dbReference>
<dbReference type="InterPro" id="IPR012340">
    <property type="entry name" value="NA-bd_OB-fold"/>
</dbReference>
<evidence type="ECO:0000256" key="2">
    <source>
        <dbReference type="ARBA" id="ARBA00021310"/>
    </source>
</evidence>
<keyword evidence="10" id="KW-1185">Reference proteome</keyword>
<keyword evidence="5 7" id="KW-0234">DNA repair</keyword>
<evidence type="ECO:0000256" key="6">
    <source>
        <dbReference type="ARBA" id="ARBA00033409"/>
    </source>
</evidence>
<dbReference type="SUPFAM" id="SSF50249">
    <property type="entry name" value="Nucleic acid-binding proteins"/>
    <property type="match status" value="1"/>
</dbReference>
<dbReference type="InterPro" id="IPR037278">
    <property type="entry name" value="ARFGAP/RecO"/>
</dbReference>
<dbReference type="AlphaFoldDB" id="A0A7S8C1S4"/>
<dbReference type="GO" id="GO:0043590">
    <property type="term" value="C:bacterial nucleoid"/>
    <property type="evidence" value="ECO:0007669"/>
    <property type="project" value="TreeGrafter"/>
</dbReference>
<keyword evidence="4 7" id="KW-0233">DNA recombination</keyword>
<dbReference type="PANTHER" id="PTHR33991:SF1">
    <property type="entry name" value="DNA REPAIR PROTEIN RECO"/>
    <property type="match status" value="1"/>
</dbReference>
<dbReference type="PANTHER" id="PTHR33991">
    <property type="entry name" value="DNA REPAIR PROTEIN RECO"/>
    <property type="match status" value="1"/>
</dbReference>
<dbReference type="GO" id="GO:0006302">
    <property type="term" value="P:double-strand break repair"/>
    <property type="evidence" value="ECO:0007669"/>
    <property type="project" value="TreeGrafter"/>
</dbReference>
<accession>A0A7S8C1S4</accession>
<name>A0A7S8C1S4_9HYPH</name>
<dbReference type="Pfam" id="PF02565">
    <property type="entry name" value="RecO_C"/>
    <property type="match status" value="1"/>
</dbReference>
<dbReference type="NCBIfam" id="TIGR00613">
    <property type="entry name" value="reco"/>
    <property type="match status" value="1"/>
</dbReference>
<dbReference type="KEGG" id="kmn:HW532_03080"/>
<dbReference type="GO" id="GO:0006310">
    <property type="term" value="P:DNA recombination"/>
    <property type="evidence" value="ECO:0007669"/>
    <property type="project" value="UniProtKB-UniRule"/>
</dbReference>
<protein>
    <recommendedName>
        <fullName evidence="2 7">DNA repair protein RecO</fullName>
    </recommendedName>
    <alternativeName>
        <fullName evidence="6 7">Recombination protein O</fullName>
    </alternativeName>
</protein>
<dbReference type="Gene3D" id="2.40.50.140">
    <property type="entry name" value="Nucleic acid-binding proteins"/>
    <property type="match status" value="1"/>
</dbReference>
<dbReference type="Pfam" id="PF11967">
    <property type="entry name" value="RecO_N"/>
    <property type="match status" value="1"/>
</dbReference>
<evidence type="ECO:0000313" key="9">
    <source>
        <dbReference type="EMBL" id="QPC41784.1"/>
    </source>
</evidence>
<dbReference type="InterPro" id="IPR022572">
    <property type="entry name" value="DNA_rep/recomb_RecO_N"/>
</dbReference>
<dbReference type="Proteomes" id="UP000593594">
    <property type="component" value="Chromosome"/>
</dbReference>
<gene>
    <name evidence="7 9" type="primary">recO</name>
    <name evidence="9" type="ORF">HW532_03080</name>
</gene>
<comment type="function">
    <text evidence="7">Involved in DNA repair and RecF pathway recombination.</text>
</comment>
<keyword evidence="3 7" id="KW-0227">DNA damage</keyword>
<dbReference type="EMBL" id="CP058214">
    <property type="protein sequence ID" value="QPC41784.1"/>
    <property type="molecule type" value="Genomic_DNA"/>
</dbReference>
<proteinExistence type="inferred from homology"/>
<dbReference type="SUPFAM" id="SSF57863">
    <property type="entry name" value="ArfGap/RecO-like zinc finger"/>
    <property type="match status" value="1"/>
</dbReference>
<sequence>MQWSEEGIILSARRHGETSVIAEVFTRGHGRYAGLVHGGRSRSMRAVLQPGNLVAATWRARLSEHLGVFAIEPVALKAAALIDDPFKLAGLTTLTTLAHLVPEREAHARLHDAFRYVLCALDDDDLWPALLVRWEFGLLEELGFGLDLSRCAATGESRELVYVSPKTGRAVSAEAGAPYRDRLLALPAFLLGGGEGASSAEICEGFALTGHFLVRHVLQPRGLKLPEARARIVSRLAETA</sequence>
<organism evidence="9 10">
    <name type="scientific">Kaustia mangrovi</name>
    <dbReference type="NCBI Taxonomy" id="2593653"/>
    <lineage>
        <taxon>Bacteria</taxon>
        <taxon>Pseudomonadati</taxon>
        <taxon>Pseudomonadota</taxon>
        <taxon>Alphaproteobacteria</taxon>
        <taxon>Hyphomicrobiales</taxon>
        <taxon>Parvibaculaceae</taxon>
        <taxon>Kaustia</taxon>
    </lineage>
</organism>
<dbReference type="RefSeq" id="WP_213163011.1">
    <property type="nucleotide sequence ID" value="NZ_CP058214.1"/>
</dbReference>
<comment type="similarity">
    <text evidence="1 7">Belongs to the RecO family.</text>
</comment>